<keyword evidence="1" id="KW-0812">Transmembrane</keyword>
<gene>
    <name evidence="2" type="ORF">NCTC4670_01418</name>
</gene>
<keyword evidence="1" id="KW-1133">Transmembrane helix</keyword>
<protein>
    <submittedName>
        <fullName evidence="2">Uncharacterized protein</fullName>
    </submittedName>
</protein>
<sequence>MTYIKAELFRFSKIRGLKNFLIAIFLLFLAGNGYFILLNPLQDKPFILEDLFYGFFMLSMMGLYLIFPLITSTYSSKTNYINQQLTLTKLSSIRICFIDSFNEYLRITFYQLVFSS</sequence>
<accession>A0A380JYQ0</accession>
<dbReference type="EMBL" id="UHFG01000004">
    <property type="protein sequence ID" value="SUN50467.1"/>
    <property type="molecule type" value="Genomic_DNA"/>
</dbReference>
<name>A0A380JYQ0_STRDY</name>
<evidence type="ECO:0000256" key="1">
    <source>
        <dbReference type="SAM" id="Phobius"/>
    </source>
</evidence>
<reference evidence="2 3" key="1">
    <citation type="submission" date="2018-06" db="EMBL/GenBank/DDBJ databases">
        <authorList>
            <consortium name="Pathogen Informatics"/>
            <person name="Doyle S."/>
        </authorList>
    </citation>
    <scope>NUCLEOTIDE SEQUENCE [LARGE SCALE GENOMIC DNA]</scope>
    <source>
        <strain evidence="2 3">NCTC4670</strain>
    </source>
</reference>
<evidence type="ECO:0000313" key="2">
    <source>
        <dbReference type="EMBL" id="SUN50467.1"/>
    </source>
</evidence>
<feature type="transmembrane region" description="Helical" evidence="1">
    <location>
        <begin position="20"/>
        <end position="39"/>
    </location>
</feature>
<proteinExistence type="predicted"/>
<organism evidence="2 3">
    <name type="scientific">Streptococcus dysgalactiae subsp. dysgalactiae</name>
    <dbReference type="NCBI Taxonomy" id="99822"/>
    <lineage>
        <taxon>Bacteria</taxon>
        <taxon>Bacillati</taxon>
        <taxon>Bacillota</taxon>
        <taxon>Bacilli</taxon>
        <taxon>Lactobacillales</taxon>
        <taxon>Streptococcaceae</taxon>
        <taxon>Streptococcus</taxon>
    </lineage>
</organism>
<dbReference type="RefSeq" id="WP_115246310.1">
    <property type="nucleotide sequence ID" value="NZ_UHFG01000004.1"/>
</dbReference>
<dbReference type="AlphaFoldDB" id="A0A380JYQ0"/>
<keyword evidence="1" id="KW-0472">Membrane</keyword>
<dbReference type="Proteomes" id="UP000254797">
    <property type="component" value="Unassembled WGS sequence"/>
</dbReference>
<feature type="transmembrane region" description="Helical" evidence="1">
    <location>
        <begin position="51"/>
        <end position="70"/>
    </location>
</feature>
<evidence type="ECO:0000313" key="3">
    <source>
        <dbReference type="Proteomes" id="UP000254797"/>
    </source>
</evidence>